<keyword evidence="1" id="KW-0472">Membrane</keyword>
<dbReference type="Proteomes" id="UP000222527">
    <property type="component" value="Segment"/>
</dbReference>
<evidence type="ECO:0000313" key="3">
    <source>
        <dbReference type="Proteomes" id="UP000222527"/>
    </source>
</evidence>
<keyword evidence="1" id="KW-0812">Transmembrane</keyword>
<keyword evidence="1" id="KW-1133">Transmembrane helix</keyword>
<evidence type="ECO:0000256" key="1">
    <source>
        <dbReference type="SAM" id="Phobius"/>
    </source>
</evidence>
<dbReference type="EMBL" id="KU160642">
    <property type="protein sequence ID" value="ALY08721.1"/>
    <property type="molecule type" value="Genomic_DNA"/>
</dbReference>
<sequence>MSKKLNVRKLTKEEKSELEKAALYFGIGILAFTAAYFYFKSEVKTTMFNNLAYDIDEMGLTEAVARYAASKKF</sequence>
<feature type="transmembrane region" description="Helical" evidence="1">
    <location>
        <begin position="21"/>
        <end position="39"/>
    </location>
</feature>
<accession>A0A0U4JKA5</accession>
<reference evidence="2 3" key="1">
    <citation type="submission" date="2015-11" db="EMBL/GenBank/DDBJ databases">
        <authorList>
            <person name="Aziz R.M."/>
            <person name="Carl E.L."/>
            <person name="Farooq M.A."/>
            <person name="Gal B."/>
            <person name="Garcia Martinez K."/>
            <person name="Mathew K.J."/>
            <person name="Obando D.J."/>
            <person name="Robinson K.M."/>
            <person name="Robinson M.D."/>
            <person name="Sanders L.M."/>
            <person name="Silva M.P."/>
            <person name="Tasnim L."/>
            <person name="Vo M."/>
            <person name="Vo Q.D."/>
            <person name="Simon S.E."/>
            <person name="Hughes L.E."/>
            <person name="Benjamin R.C."/>
            <person name="Bradley K.W."/>
            <person name="Asai D.J."/>
            <person name="Bowman C.A."/>
            <person name="Russell D.A."/>
            <person name="Pope W.H."/>
            <person name="Jacobs-Sera D."/>
            <person name="Hendrix R.W."/>
            <person name="Hatfull G.F."/>
        </authorList>
    </citation>
    <scope>NUCLEOTIDE SEQUENCE [LARGE SCALE GENOMIC DNA]</scope>
</reference>
<dbReference type="KEGG" id="vg:40078992"/>
<keyword evidence="3" id="KW-1185">Reference proteome</keyword>
<gene>
    <name evidence="2" type="primary">36</name>
    <name evidence="2" type="ORF">CIRCUM_36</name>
</gene>
<proteinExistence type="predicted"/>
<name>A0A0U4JKA5_9CAUD</name>
<dbReference type="RefSeq" id="YP_009603125.1">
    <property type="nucleotide sequence ID" value="NC_041948.1"/>
</dbReference>
<dbReference type="GeneID" id="40078992"/>
<protein>
    <submittedName>
        <fullName evidence="2">Uncharacterized protein</fullName>
    </submittedName>
</protein>
<organism evidence="2 3">
    <name type="scientific">Arthrobacter phage Circum</name>
    <dbReference type="NCBI Taxonomy" id="1772295"/>
    <lineage>
        <taxon>Viruses</taxon>
        <taxon>Duplodnaviria</taxon>
        <taxon>Heunggongvirae</taxon>
        <taxon>Uroviricota</taxon>
        <taxon>Caudoviricetes</taxon>
        <taxon>Mudcatvirus</taxon>
        <taxon>Mudcatvirus circum</taxon>
    </lineage>
</organism>
<evidence type="ECO:0000313" key="2">
    <source>
        <dbReference type="EMBL" id="ALY08721.1"/>
    </source>
</evidence>